<proteinExistence type="predicted"/>
<dbReference type="Proteomes" id="UP000291819">
    <property type="component" value="Unassembled WGS sequence"/>
</dbReference>
<accession>A0A4Q9HDB8</accession>
<evidence type="ECO:0000313" key="3">
    <source>
        <dbReference type="Proteomes" id="UP000291819"/>
    </source>
</evidence>
<dbReference type="InterPro" id="IPR050678">
    <property type="entry name" value="DNA_Partitioning_ATPase"/>
</dbReference>
<sequence length="215" mass="24408">MVIAIGNAKGGTGKSTLLLLLASYLSEKKEKVFLISMEEKGTLSLLFERSKILEHELPMEYVTCDLSHARLLISRLAEEKGAIILLEFPSLLYDEHMVQLFAAPDLLICPFCYDTPTLNASIYFACFARRIKKGIPLLFLPNRVISNASYEFREETDQVLRQIAPVSPCIFEHIGFQRISSMSVDARLLKRCAPLLELIYSQYLPLRENISIHKP</sequence>
<dbReference type="SUPFAM" id="SSF52540">
    <property type="entry name" value="P-loop containing nucleoside triphosphate hydrolases"/>
    <property type="match status" value="1"/>
</dbReference>
<feature type="domain" description="CobQ/CobB/MinD/ParA nucleotide binding" evidence="1">
    <location>
        <begin position="3"/>
        <end position="149"/>
    </location>
</feature>
<dbReference type="Gene3D" id="3.40.50.300">
    <property type="entry name" value="P-loop containing nucleotide triphosphate hydrolases"/>
    <property type="match status" value="1"/>
</dbReference>
<gene>
    <name evidence="2" type="ORF">EYS08_11915</name>
</gene>
<dbReference type="PANTHER" id="PTHR13696">
    <property type="entry name" value="P-LOOP CONTAINING NUCLEOSIDE TRIPHOSPHATE HYDROLASE"/>
    <property type="match status" value="1"/>
</dbReference>
<dbReference type="RefSeq" id="WP_131030244.1">
    <property type="nucleotide sequence ID" value="NZ_SIXF01000009.1"/>
</dbReference>
<protein>
    <recommendedName>
        <fullName evidence="1">CobQ/CobB/MinD/ParA nucleotide binding domain-containing protein</fullName>
    </recommendedName>
</protein>
<dbReference type="Pfam" id="PF01656">
    <property type="entry name" value="CbiA"/>
    <property type="match status" value="1"/>
</dbReference>
<dbReference type="EMBL" id="SIXF01000009">
    <property type="protein sequence ID" value="TBO42225.1"/>
    <property type="molecule type" value="Genomic_DNA"/>
</dbReference>
<keyword evidence="3" id="KW-1185">Reference proteome</keyword>
<dbReference type="PANTHER" id="PTHR13696:SF99">
    <property type="entry name" value="COBYRINIC ACID AC-DIAMIDE SYNTHASE"/>
    <property type="match status" value="1"/>
</dbReference>
<dbReference type="InterPro" id="IPR027417">
    <property type="entry name" value="P-loop_NTPase"/>
</dbReference>
<comment type="caution">
    <text evidence="2">The sequence shown here is derived from an EMBL/GenBank/DDBJ whole genome shotgun (WGS) entry which is preliminary data.</text>
</comment>
<name>A0A4Q9HDB8_9SPHI</name>
<reference evidence="2 3" key="1">
    <citation type="submission" date="2019-02" db="EMBL/GenBank/DDBJ databases">
        <title>Pedobacter kyonggii whole genome sequence analysis.</title>
        <authorList>
            <person name="Dahal R.H."/>
        </authorList>
    </citation>
    <scope>NUCLEOTIDE SEQUENCE [LARGE SCALE GENOMIC DNA]</scope>
    <source>
        <strain evidence="2 3">K-4-11-1</strain>
    </source>
</reference>
<dbReference type="InterPro" id="IPR002586">
    <property type="entry name" value="CobQ/CobB/MinD/ParA_Nub-bd_dom"/>
</dbReference>
<dbReference type="OrthoDB" id="978593at2"/>
<dbReference type="AlphaFoldDB" id="A0A4Q9HDB8"/>
<evidence type="ECO:0000313" key="2">
    <source>
        <dbReference type="EMBL" id="TBO42225.1"/>
    </source>
</evidence>
<organism evidence="2 3">
    <name type="scientific">Pedobacter kyonggii</name>
    <dbReference type="NCBI Taxonomy" id="1926871"/>
    <lineage>
        <taxon>Bacteria</taxon>
        <taxon>Pseudomonadati</taxon>
        <taxon>Bacteroidota</taxon>
        <taxon>Sphingobacteriia</taxon>
        <taxon>Sphingobacteriales</taxon>
        <taxon>Sphingobacteriaceae</taxon>
        <taxon>Pedobacter</taxon>
    </lineage>
</organism>
<evidence type="ECO:0000259" key="1">
    <source>
        <dbReference type="Pfam" id="PF01656"/>
    </source>
</evidence>